<comment type="caution">
    <text evidence="2">The sequence shown here is derived from an EMBL/GenBank/DDBJ whole genome shotgun (WGS) entry which is preliminary data.</text>
</comment>
<accession>A0ABQ3FX36</accession>
<dbReference type="Pfam" id="PF16510">
    <property type="entry name" value="P22_portal"/>
    <property type="match status" value="1"/>
</dbReference>
<feature type="compositionally biased region" description="Pro residues" evidence="1">
    <location>
        <begin position="735"/>
        <end position="750"/>
    </location>
</feature>
<gene>
    <name evidence="2" type="ORF">GCM10007320_08720</name>
</gene>
<protein>
    <submittedName>
        <fullName evidence="2">Portal protein</fullName>
    </submittedName>
</protein>
<name>A0ABQ3FX36_9BURK</name>
<feature type="region of interest" description="Disordered" evidence="1">
    <location>
        <begin position="724"/>
        <end position="764"/>
    </location>
</feature>
<evidence type="ECO:0000313" key="2">
    <source>
        <dbReference type="EMBL" id="GHC72682.1"/>
    </source>
</evidence>
<evidence type="ECO:0000256" key="1">
    <source>
        <dbReference type="SAM" id="MobiDB-lite"/>
    </source>
</evidence>
<feature type="compositionally biased region" description="Basic and acidic residues" evidence="1">
    <location>
        <begin position="1"/>
        <end position="15"/>
    </location>
</feature>
<dbReference type="RefSeq" id="WP_229882681.1">
    <property type="nucleotide sequence ID" value="NZ_BMYK01000002.1"/>
</dbReference>
<organism evidence="2 3">
    <name type="scientific">Pseudorhodoferax aquiterrae</name>
    <dbReference type="NCBI Taxonomy" id="747304"/>
    <lineage>
        <taxon>Bacteria</taxon>
        <taxon>Pseudomonadati</taxon>
        <taxon>Pseudomonadota</taxon>
        <taxon>Betaproteobacteria</taxon>
        <taxon>Burkholderiales</taxon>
        <taxon>Comamonadaceae</taxon>
    </lineage>
</organism>
<proteinExistence type="predicted"/>
<dbReference type="EMBL" id="BMYK01000002">
    <property type="protein sequence ID" value="GHC72682.1"/>
    <property type="molecule type" value="Genomic_DNA"/>
</dbReference>
<sequence>MFEVRDRLLADHPNDPNRPSPEALNAPEKAGEASEGELVRHRHSTLMSLLEYEAERQAEERLQMQIDEDYYDHLQWRPEDARILMERGQAPLVFNESRQTIDWIAGTEKRMRKDYKILPREPDDEQGAELKTKLVKYTDDVNLTQWHRSKAFKQAATAGLSWLEEGVNRDPEQEIIYSGMEDWRNVYRDSHSRNIDYNVDARYLFRRRVIDLDYATMLLPDSAAHLRNMAGRHEDQDLGDDIWYLGEKLTGASETEWTSAHSVFGARAAYMSREGYRDNSTRRSVELNECWYKVPERVPVYAEGPLAGRVVNPADPMQAQLAGAGLRTYEAVKFRMRLMIATREAPCLDMASPMRHGRFLLVPIFGYRRARDGLAYGAMRGMRDIQDDLNKRRSKALYALSVNRIVMDEGAVDDPEETRQEAARPDGIIIKKANKALTFEKNMADFQANAELAAQDSQLLRNAGGVTNENLGRDTSAQSGKAIGLKQDQGSLTTSELFDNLLLAIRQAGRLRLSHIEQFWTEQKAIRIAGERKPIEWLEINKLDPATGAIINDITAREADFIVDTQDYRASLAQAALDNMFELLGKIATFAPQVVVSVLDLVVETAELKDKEEWVARIRKLNGQRDPSKPPTPEEQQAEQAAAAKQLEQEQIVTGTAKANLEKLQADIAMTKAKMAEMDVGAVLKRCETLLQAMQAAQIVAMNPGVAPAADEIAKSSGFVDMHEGDVPVVDPQGPAEPPLPAIPESPQPEPVEAAPFPTLENNR</sequence>
<keyword evidence="3" id="KW-1185">Reference proteome</keyword>
<evidence type="ECO:0000313" key="3">
    <source>
        <dbReference type="Proteomes" id="UP000626210"/>
    </source>
</evidence>
<reference evidence="3" key="1">
    <citation type="journal article" date="2019" name="Int. J. Syst. Evol. Microbiol.">
        <title>The Global Catalogue of Microorganisms (GCM) 10K type strain sequencing project: providing services to taxonomists for standard genome sequencing and annotation.</title>
        <authorList>
            <consortium name="The Broad Institute Genomics Platform"/>
            <consortium name="The Broad Institute Genome Sequencing Center for Infectious Disease"/>
            <person name="Wu L."/>
            <person name="Ma J."/>
        </authorList>
    </citation>
    <scope>NUCLEOTIDE SEQUENCE [LARGE SCALE GENOMIC DNA]</scope>
    <source>
        <strain evidence="3">KCTC 23314</strain>
    </source>
</reference>
<dbReference type="InterPro" id="IPR032427">
    <property type="entry name" value="P22_portal"/>
</dbReference>
<dbReference type="Proteomes" id="UP000626210">
    <property type="component" value="Unassembled WGS sequence"/>
</dbReference>
<feature type="region of interest" description="Disordered" evidence="1">
    <location>
        <begin position="1"/>
        <end position="39"/>
    </location>
</feature>